<dbReference type="Gene3D" id="1.25.40.770">
    <property type="entry name" value="TAF6, C-terminal HEAT repeat domain"/>
    <property type="match status" value="1"/>
</dbReference>
<dbReference type="GO" id="GO:0016251">
    <property type="term" value="F:RNA polymerase II general transcription initiation factor activity"/>
    <property type="evidence" value="ECO:0007669"/>
    <property type="project" value="InterPro"/>
</dbReference>
<dbReference type="Gene3D" id="1.10.20.10">
    <property type="entry name" value="Histone, subunit A"/>
    <property type="match status" value="1"/>
</dbReference>
<dbReference type="CDD" id="cd08050">
    <property type="entry name" value="TAF6C"/>
    <property type="match status" value="1"/>
</dbReference>
<dbReference type="InterPro" id="IPR016024">
    <property type="entry name" value="ARM-type_fold"/>
</dbReference>
<reference evidence="9" key="1">
    <citation type="submission" date="2021-04" db="EMBL/GenBank/DDBJ databases">
        <authorList>
            <person name="Chebbi M.A.C M."/>
        </authorList>
    </citation>
    <scope>NUCLEOTIDE SEQUENCE</scope>
</reference>
<comment type="caution">
    <text evidence="9">The sequence shown here is derived from an EMBL/GenBank/DDBJ whole genome shotgun (WGS) entry which is preliminary data.</text>
</comment>
<keyword evidence="9" id="KW-0396">Initiation factor</keyword>
<evidence type="ECO:0000256" key="6">
    <source>
        <dbReference type="ARBA" id="ARBA00040091"/>
    </source>
</evidence>
<proteinExistence type="inferred from homology"/>
<dbReference type="Proteomes" id="UP000786811">
    <property type="component" value="Unassembled WGS sequence"/>
</dbReference>
<feature type="region of interest" description="Disordered" evidence="7">
    <location>
        <begin position="442"/>
        <end position="469"/>
    </location>
</feature>
<dbReference type="Pfam" id="PF07571">
    <property type="entry name" value="TAF6_C"/>
    <property type="match status" value="1"/>
</dbReference>
<dbReference type="GO" id="GO:0046982">
    <property type="term" value="F:protein heterodimerization activity"/>
    <property type="evidence" value="ECO:0007669"/>
    <property type="project" value="InterPro"/>
</dbReference>
<dbReference type="Pfam" id="PF02969">
    <property type="entry name" value="TAF"/>
    <property type="match status" value="1"/>
</dbReference>
<dbReference type="SMART" id="SM00803">
    <property type="entry name" value="TAF"/>
    <property type="match status" value="1"/>
</dbReference>
<dbReference type="FunFam" id="1.25.40.770:FF:000001">
    <property type="entry name" value="Transcription initiation factor TFIID subunit 6"/>
    <property type="match status" value="1"/>
</dbReference>
<evidence type="ECO:0000256" key="5">
    <source>
        <dbReference type="ARBA" id="ARBA00023242"/>
    </source>
</evidence>
<dbReference type="SUPFAM" id="SSF47113">
    <property type="entry name" value="Histone-fold"/>
    <property type="match status" value="1"/>
</dbReference>
<organism evidence="9 10">
    <name type="scientific">Cotesia congregata</name>
    <name type="common">Parasitoid wasp</name>
    <name type="synonym">Apanteles congregatus</name>
    <dbReference type="NCBI Taxonomy" id="51543"/>
    <lineage>
        <taxon>Eukaryota</taxon>
        <taxon>Metazoa</taxon>
        <taxon>Ecdysozoa</taxon>
        <taxon>Arthropoda</taxon>
        <taxon>Hexapoda</taxon>
        <taxon>Insecta</taxon>
        <taxon>Pterygota</taxon>
        <taxon>Neoptera</taxon>
        <taxon>Endopterygota</taxon>
        <taxon>Hymenoptera</taxon>
        <taxon>Apocrita</taxon>
        <taxon>Ichneumonoidea</taxon>
        <taxon>Braconidae</taxon>
        <taxon>Microgastrinae</taxon>
        <taxon>Cotesia</taxon>
    </lineage>
</organism>
<evidence type="ECO:0000256" key="1">
    <source>
        <dbReference type="ARBA" id="ARBA00004123"/>
    </source>
</evidence>
<dbReference type="InterPro" id="IPR011442">
    <property type="entry name" value="TAF6_C"/>
</dbReference>
<keyword evidence="5" id="KW-0539">Nucleus</keyword>
<dbReference type="SUPFAM" id="SSF48371">
    <property type="entry name" value="ARM repeat"/>
    <property type="match status" value="1"/>
</dbReference>
<feature type="compositionally biased region" description="Basic and acidic residues" evidence="7">
    <location>
        <begin position="446"/>
        <end position="457"/>
    </location>
</feature>
<dbReference type="GO" id="GO:0000124">
    <property type="term" value="C:SAGA complex"/>
    <property type="evidence" value="ECO:0007669"/>
    <property type="project" value="InterPro"/>
</dbReference>
<accession>A0A8J2HBV0</accession>
<dbReference type="CDD" id="cd22931">
    <property type="entry name" value="HFD_TAF6"/>
    <property type="match status" value="1"/>
</dbReference>
<keyword evidence="10" id="KW-1185">Reference proteome</keyword>
<dbReference type="PANTHER" id="PTHR10221">
    <property type="entry name" value="TRANSCRIPTION INITIATION FACTOR TFIID SUBUNIT 6"/>
    <property type="match status" value="1"/>
</dbReference>
<protein>
    <recommendedName>
        <fullName evidence="6">Transcription initiation factor TFIID subunit 6</fullName>
    </recommendedName>
</protein>
<sequence length="469" mass="53018">MAEKEFFYGTSLTLESMKVIAESIGVGNLPDEAAKDLAEDVSCRLKHIIQDAANFMRHGKRKKLLPHDINRALKIKNLEPILGFNGKENVPFQSKEPEIIASDSQEAELNPKPKLTKIKEPSEIIKKPQKLRSVETVQVKELAVHELSVEQQLYYQKVTEACMSNNEKLRASALQSLSVDPGLYEMLARMCTFVAEGVKVNVVDHNLPFLIYLMRMVKALLDNPNLYLDKYLHEIIPAVMSCLVAKQLCVRPEIDNHWALRDFASRVLSQISRNFNNSANNIQMRIIGVLSQALTNNQTSLASLYSAIVGLCDLGLKAIKNSVIPNIKFISRRIEITLEEASASDSNAAGRIKNALLIFKFHFSPQKNVIPILKIVRSPPDFLEEYKQDYGYLGQILYSAIAKSRAQPFKTVINANQQQRSFSINKNQNQSFVQYVQNSQTVNSPQEEKSYNFDSKSETPSTFEHQEEI</sequence>
<dbReference type="GO" id="GO:0005669">
    <property type="term" value="C:transcription factor TFIID complex"/>
    <property type="evidence" value="ECO:0007669"/>
    <property type="project" value="InterPro"/>
</dbReference>
<keyword evidence="4" id="KW-0804">Transcription</keyword>
<evidence type="ECO:0000256" key="7">
    <source>
        <dbReference type="SAM" id="MobiDB-lite"/>
    </source>
</evidence>
<dbReference type="GO" id="GO:0003713">
    <property type="term" value="F:transcription coactivator activity"/>
    <property type="evidence" value="ECO:0007669"/>
    <property type="project" value="TreeGrafter"/>
</dbReference>
<dbReference type="GO" id="GO:0046695">
    <property type="term" value="C:SLIK (SAGA-like) complex"/>
    <property type="evidence" value="ECO:0007669"/>
    <property type="project" value="InterPro"/>
</dbReference>
<dbReference type="InterPro" id="IPR037796">
    <property type="entry name" value="TAF6"/>
</dbReference>
<comment type="similarity">
    <text evidence="2">Belongs to the TAF6 family.</text>
</comment>
<name>A0A8J2HBV0_COTCN</name>
<evidence type="ECO:0000259" key="8">
    <source>
        <dbReference type="SMART" id="SM00803"/>
    </source>
</evidence>
<keyword evidence="9" id="KW-0648">Protein biosynthesis</keyword>
<dbReference type="InterPro" id="IPR004823">
    <property type="entry name" value="TAF_TATA-bd_Histone-like_dom"/>
</dbReference>
<dbReference type="OrthoDB" id="361039at2759"/>
<comment type="subcellular location">
    <subcellularLocation>
        <location evidence="1">Nucleus</location>
    </subcellularLocation>
</comment>
<dbReference type="FunFam" id="1.10.20.10:FF:000030">
    <property type="entry name" value="Transcription initiation factor TFIID subunit 6"/>
    <property type="match status" value="1"/>
</dbReference>
<dbReference type="PANTHER" id="PTHR10221:SF9">
    <property type="entry name" value="TRANSCRIPTION INITIATION FACTOR TFIID SUBUNIT 6"/>
    <property type="match status" value="1"/>
</dbReference>
<dbReference type="GO" id="GO:0003743">
    <property type="term" value="F:translation initiation factor activity"/>
    <property type="evidence" value="ECO:0007669"/>
    <property type="project" value="UniProtKB-KW"/>
</dbReference>
<dbReference type="GO" id="GO:0051123">
    <property type="term" value="P:RNA polymerase II preinitiation complex assembly"/>
    <property type="evidence" value="ECO:0007669"/>
    <property type="project" value="TreeGrafter"/>
</dbReference>
<keyword evidence="3" id="KW-0805">Transcription regulation</keyword>
<dbReference type="AlphaFoldDB" id="A0A8J2HBV0"/>
<dbReference type="InterPro" id="IPR009072">
    <property type="entry name" value="Histone-fold"/>
</dbReference>
<gene>
    <name evidence="9" type="ORF">HICCMSTLAB_LOCUS4353</name>
</gene>
<dbReference type="EMBL" id="CAJNRD030001118">
    <property type="protein sequence ID" value="CAG5085354.1"/>
    <property type="molecule type" value="Genomic_DNA"/>
</dbReference>
<evidence type="ECO:0000313" key="9">
    <source>
        <dbReference type="EMBL" id="CAG5085354.1"/>
    </source>
</evidence>
<dbReference type="InterPro" id="IPR046344">
    <property type="entry name" value="TAF6_C_sf"/>
</dbReference>
<feature type="domain" description="TATA box binding protein associated factor (TAF) histone-like fold" evidence="8">
    <location>
        <begin position="10"/>
        <end position="74"/>
    </location>
</feature>
<evidence type="ECO:0000256" key="3">
    <source>
        <dbReference type="ARBA" id="ARBA00023015"/>
    </source>
</evidence>
<evidence type="ECO:0000313" key="10">
    <source>
        <dbReference type="Proteomes" id="UP000786811"/>
    </source>
</evidence>
<evidence type="ECO:0000256" key="4">
    <source>
        <dbReference type="ARBA" id="ARBA00023163"/>
    </source>
</evidence>
<evidence type="ECO:0000256" key="2">
    <source>
        <dbReference type="ARBA" id="ARBA00007688"/>
    </source>
</evidence>